<reference evidence="8" key="1">
    <citation type="submission" date="2018-05" db="EMBL/GenBank/DDBJ databases">
        <authorList>
            <person name="Lanie J.A."/>
            <person name="Ng W.-L."/>
            <person name="Kazmierczak K.M."/>
            <person name="Andrzejewski T.M."/>
            <person name="Davidsen T.M."/>
            <person name="Wayne K.J."/>
            <person name="Tettelin H."/>
            <person name="Glass J.I."/>
            <person name="Rusch D."/>
            <person name="Podicherti R."/>
            <person name="Tsui H.-C.T."/>
            <person name="Winkler M.E."/>
        </authorList>
    </citation>
    <scope>NUCLEOTIDE SEQUENCE</scope>
</reference>
<keyword evidence="5" id="KW-0067">ATP-binding</keyword>
<keyword evidence="4" id="KW-0227">DNA damage</keyword>
<keyword evidence="3" id="KW-0547">Nucleotide-binding</keyword>
<evidence type="ECO:0000256" key="7">
    <source>
        <dbReference type="ARBA" id="ARBA00033408"/>
    </source>
</evidence>
<dbReference type="InterPro" id="IPR027417">
    <property type="entry name" value="P-loop_NTPase"/>
</dbReference>
<comment type="similarity">
    <text evidence="1">Belongs to the RecN family.</text>
</comment>
<feature type="non-terminal residue" evidence="8">
    <location>
        <position position="1"/>
    </location>
</feature>
<dbReference type="PANTHER" id="PTHR11059:SF0">
    <property type="entry name" value="DNA REPAIR PROTEIN RECN"/>
    <property type="match status" value="1"/>
</dbReference>
<proteinExistence type="inferred from homology"/>
<evidence type="ECO:0000256" key="5">
    <source>
        <dbReference type="ARBA" id="ARBA00022840"/>
    </source>
</evidence>
<protein>
    <recommendedName>
        <fullName evidence="2">DNA repair protein RecN</fullName>
    </recommendedName>
    <alternativeName>
        <fullName evidence="7">Recombination protein N</fullName>
    </alternativeName>
</protein>
<evidence type="ECO:0000256" key="4">
    <source>
        <dbReference type="ARBA" id="ARBA00022763"/>
    </source>
</evidence>
<evidence type="ECO:0000256" key="3">
    <source>
        <dbReference type="ARBA" id="ARBA00022741"/>
    </source>
</evidence>
<dbReference type="AlphaFoldDB" id="A0A383DA11"/>
<dbReference type="InterPro" id="IPR004604">
    <property type="entry name" value="DNA_recomb/repair_RecN"/>
</dbReference>
<dbReference type="GO" id="GO:0043590">
    <property type="term" value="C:bacterial nucleoid"/>
    <property type="evidence" value="ECO:0007669"/>
    <property type="project" value="TreeGrafter"/>
</dbReference>
<evidence type="ECO:0000256" key="1">
    <source>
        <dbReference type="ARBA" id="ARBA00009441"/>
    </source>
</evidence>
<dbReference type="Gene3D" id="3.40.50.300">
    <property type="entry name" value="P-loop containing nucleotide triphosphate hydrolases"/>
    <property type="match status" value="1"/>
</dbReference>
<dbReference type="GO" id="GO:0006310">
    <property type="term" value="P:DNA recombination"/>
    <property type="evidence" value="ECO:0007669"/>
    <property type="project" value="InterPro"/>
</dbReference>
<dbReference type="GO" id="GO:0006281">
    <property type="term" value="P:DNA repair"/>
    <property type="evidence" value="ECO:0007669"/>
    <property type="project" value="UniProtKB-KW"/>
</dbReference>
<dbReference type="SUPFAM" id="SSF52540">
    <property type="entry name" value="P-loop containing nucleoside triphosphate hydrolases"/>
    <property type="match status" value="1"/>
</dbReference>
<organism evidence="8">
    <name type="scientific">marine metagenome</name>
    <dbReference type="NCBI Taxonomy" id="408172"/>
    <lineage>
        <taxon>unclassified sequences</taxon>
        <taxon>metagenomes</taxon>
        <taxon>ecological metagenomes</taxon>
    </lineage>
</organism>
<dbReference type="EMBL" id="UINC01215471">
    <property type="protein sequence ID" value="SVE41163.1"/>
    <property type="molecule type" value="Genomic_DNA"/>
</dbReference>
<evidence type="ECO:0000256" key="6">
    <source>
        <dbReference type="ARBA" id="ARBA00023204"/>
    </source>
</evidence>
<evidence type="ECO:0000256" key="2">
    <source>
        <dbReference type="ARBA" id="ARBA00021315"/>
    </source>
</evidence>
<sequence>KAAEKVSEALSSLSKEKQVICITHLPQIASKADHHLYVSKKISNDQTEVLARYLSEKEKVQAIAELFSGDIVSSESISSAKQFRTEARG</sequence>
<dbReference type="PANTHER" id="PTHR11059">
    <property type="entry name" value="DNA REPAIR PROTEIN RECN"/>
    <property type="match status" value="1"/>
</dbReference>
<dbReference type="GO" id="GO:0009432">
    <property type="term" value="P:SOS response"/>
    <property type="evidence" value="ECO:0007669"/>
    <property type="project" value="TreeGrafter"/>
</dbReference>
<name>A0A383DA11_9ZZZZ</name>
<accession>A0A383DA11</accession>
<evidence type="ECO:0000313" key="8">
    <source>
        <dbReference type="EMBL" id="SVE41163.1"/>
    </source>
</evidence>
<dbReference type="GO" id="GO:0005524">
    <property type="term" value="F:ATP binding"/>
    <property type="evidence" value="ECO:0007669"/>
    <property type="project" value="UniProtKB-KW"/>
</dbReference>
<gene>
    <name evidence="8" type="ORF">METZ01_LOCUS494017</name>
</gene>
<keyword evidence="6" id="KW-0234">DNA repair</keyword>